<reference evidence="1" key="2">
    <citation type="journal article" date="2022" name="New Phytol.">
        <title>Evolutionary transition to the ectomycorrhizal habit in the genomes of a hyperdiverse lineage of mushroom-forming fungi.</title>
        <authorList>
            <person name="Looney B."/>
            <person name="Miyauchi S."/>
            <person name="Morin E."/>
            <person name="Drula E."/>
            <person name="Courty P.E."/>
            <person name="Kohler A."/>
            <person name="Kuo A."/>
            <person name="LaButti K."/>
            <person name="Pangilinan J."/>
            <person name="Lipzen A."/>
            <person name="Riley R."/>
            <person name="Andreopoulos W."/>
            <person name="He G."/>
            <person name="Johnson J."/>
            <person name="Nolan M."/>
            <person name="Tritt A."/>
            <person name="Barry K.W."/>
            <person name="Grigoriev I.V."/>
            <person name="Nagy L.G."/>
            <person name="Hibbett D."/>
            <person name="Henrissat B."/>
            <person name="Matheny P.B."/>
            <person name="Labbe J."/>
            <person name="Martin F.M."/>
        </authorList>
    </citation>
    <scope>NUCLEOTIDE SEQUENCE</scope>
    <source>
        <strain evidence="1">HHB10654</strain>
    </source>
</reference>
<keyword evidence="2" id="KW-1185">Reference proteome</keyword>
<protein>
    <submittedName>
        <fullName evidence="1">4-diphosphocytidyl-2-C-methyl-D-erythritol kinase</fullName>
    </submittedName>
</protein>
<dbReference type="Proteomes" id="UP000814140">
    <property type="component" value="Unassembled WGS sequence"/>
</dbReference>
<sequence length="320" mass="34527">MAHAAVNLPQAAEDKENALAPSATSENELVAFAPAKLNLFLHVTGRRPDRYHIIQTAFQPLDYHDELRFTPRADPSITLQCVRDCSLNLIDEETFAALDSPENLVLRAAHALQARSPVPRGASIVLRKRIPVGSGLGGGSADAAATLLALNRLWGMGLPVEELAEIGLRLGVDVPVLVHGRAAWGENIGDKLVFMEPAERWYVVLFPAVAVLTKTIFVSPSLKRDTVPITLEDFLHGGVDTHNDLEPVAAALHPPVAEAIKWLSQLSPTRMSGSGSSVFAAFDREEEAKSVLAQVPDQWGAFVTRGVNKWDHFSGTGCSA</sequence>
<keyword evidence="1" id="KW-0808">Transferase</keyword>
<name>A0ACB8SSP7_9AGAM</name>
<evidence type="ECO:0000313" key="1">
    <source>
        <dbReference type="EMBL" id="KAI0059634.1"/>
    </source>
</evidence>
<reference evidence="1" key="1">
    <citation type="submission" date="2021-03" db="EMBL/GenBank/DDBJ databases">
        <authorList>
            <consortium name="DOE Joint Genome Institute"/>
            <person name="Ahrendt S."/>
            <person name="Looney B.P."/>
            <person name="Miyauchi S."/>
            <person name="Morin E."/>
            <person name="Drula E."/>
            <person name="Courty P.E."/>
            <person name="Chicoki N."/>
            <person name="Fauchery L."/>
            <person name="Kohler A."/>
            <person name="Kuo A."/>
            <person name="Labutti K."/>
            <person name="Pangilinan J."/>
            <person name="Lipzen A."/>
            <person name="Riley R."/>
            <person name="Andreopoulos W."/>
            <person name="He G."/>
            <person name="Johnson J."/>
            <person name="Barry K.W."/>
            <person name="Grigoriev I.V."/>
            <person name="Nagy L."/>
            <person name="Hibbett D."/>
            <person name="Henrissat B."/>
            <person name="Matheny P.B."/>
            <person name="Labbe J."/>
            <person name="Martin F."/>
        </authorList>
    </citation>
    <scope>NUCLEOTIDE SEQUENCE</scope>
    <source>
        <strain evidence="1">HHB10654</strain>
    </source>
</reference>
<organism evidence="1 2">
    <name type="scientific">Artomyces pyxidatus</name>
    <dbReference type="NCBI Taxonomy" id="48021"/>
    <lineage>
        <taxon>Eukaryota</taxon>
        <taxon>Fungi</taxon>
        <taxon>Dikarya</taxon>
        <taxon>Basidiomycota</taxon>
        <taxon>Agaricomycotina</taxon>
        <taxon>Agaricomycetes</taxon>
        <taxon>Russulales</taxon>
        <taxon>Auriscalpiaceae</taxon>
        <taxon>Artomyces</taxon>
    </lineage>
</organism>
<accession>A0ACB8SSP7</accession>
<proteinExistence type="predicted"/>
<keyword evidence="1" id="KW-0418">Kinase</keyword>
<gene>
    <name evidence="1" type="ORF">BV25DRAFT_1828901</name>
</gene>
<comment type="caution">
    <text evidence="1">The sequence shown here is derived from an EMBL/GenBank/DDBJ whole genome shotgun (WGS) entry which is preliminary data.</text>
</comment>
<dbReference type="EMBL" id="MU277225">
    <property type="protein sequence ID" value="KAI0059634.1"/>
    <property type="molecule type" value="Genomic_DNA"/>
</dbReference>
<evidence type="ECO:0000313" key="2">
    <source>
        <dbReference type="Proteomes" id="UP000814140"/>
    </source>
</evidence>